<dbReference type="InterPro" id="IPR004089">
    <property type="entry name" value="MCPsignal_dom"/>
</dbReference>
<keyword evidence="5" id="KW-1133">Transmembrane helix</keyword>
<dbReference type="Proteomes" id="UP000477680">
    <property type="component" value="Chromosome"/>
</dbReference>
<feature type="compositionally biased region" description="Basic and acidic residues" evidence="4">
    <location>
        <begin position="209"/>
        <end position="221"/>
    </location>
</feature>
<evidence type="ECO:0000313" key="7">
    <source>
        <dbReference type="EMBL" id="QIB65642.1"/>
    </source>
</evidence>
<keyword evidence="5" id="KW-0472">Membrane</keyword>
<dbReference type="SUPFAM" id="SSF58104">
    <property type="entry name" value="Methyl-accepting chemotaxis protein (MCP) signaling domain"/>
    <property type="match status" value="1"/>
</dbReference>
<dbReference type="InterPro" id="IPR051310">
    <property type="entry name" value="MCP_chemotaxis"/>
</dbReference>
<feature type="transmembrane region" description="Helical" evidence="5">
    <location>
        <begin position="47"/>
        <end position="72"/>
    </location>
</feature>
<evidence type="ECO:0000256" key="2">
    <source>
        <dbReference type="ARBA" id="ARBA00029447"/>
    </source>
</evidence>
<dbReference type="PANTHER" id="PTHR43531:SF11">
    <property type="entry name" value="METHYL-ACCEPTING CHEMOTAXIS PROTEIN 3"/>
    <property type="match status" value="1"/>
</dbReference>
<evidence type="ECO:0000256" key="4">
    <source>
        <dbReference type="SAM" id="MobiDB-lite"/>
    </source>
</evidence>
<accession>A0A6C0U0K3</accession>
<dbReference type="GO" id="GO:0006935">
    <property type="term" value="P:chemotaxis"/>
    <property type="evidence" value="ECO:0007669"/>
    <property type="project" value="UniProtKB-KW"/>
</dbReference>
<gene>
    <name evidence="7" type="ORF">G3T16_09705</name>
</gene>
<organism evidence="7 8">
    <name type="scientific">Kineobactrum salinum</name>
    <dbReference type="NCBI Taxonomy" id="2708301"/>
    <lineage>
        <taxon>Bacteria</taxon>
        <taxon>Pseudomonadati</taxon>
        <taxon>Pseudomonadota</taxon>
        <taxon>Gammaproteobacteria</taxon>
        <taxon>Cellvibrionales</taxon>
        <taxon>Halieaceae</taxon>
        <taxon>Kineobactrum</taxon>
    </lineage>
</organism>
<dbReference type="KEGG" id="kim:G3T16_09705"/>
<name>A0A6C0U0K3_9GAMM</name>
<feature type="transmembrane region" description="Helical" evidence="5">
    <location>
        <begin position="12"/>
        <end position="35"/>
    </location>
</feature>
<evidence type="ECO:0000259" key="6">
    <source>
        <dbReference type="PROSITE" id="PS50111"/>
    </source>
</evidence>
<dbReference type="PANTHER" id="PTHR43531">
    <property type="entry name" value="PROTEIN ICFG"/>
    <property type="match status" value="1"/>
</dbReference>
<keyword evidence="8" id="KW-1185">Reference proteome</keyword>
<evidence type="ECO:0000256" key="1">
    <source>
        <dbReference type="ARBA" id="ARBA00022500"/>
    </source>
</evidence>
<dbReference type="RefSeq" id="WP_163495016.1">
    <property type="nucleotide sequence ID" value="NZ_CP048711.1"/>
</dbReference>
<feature type="region of interest" description="Disordered" evidence="4">
    <location>
        <begin position="176"/>
        <end position="196"/>
    </location>
</feature>
<sequence>MSTPVKPGVFSIGLVAIATGIMVCLIAMIYSLGIVPSEPGPAMAQWAAVRAGMLLVLVVLVLLGILAAALLWQDYRQQWRRQSAGAAAITAALQRAAAGDLTANASGDTPVTVAIATQLNMTSERQRELIRNIRAPFEALVSELHSVGKSTRNQLEGSVALGQQLQQTTAALARNRQNADAARTTSTQVSGTGSQHRLLVTRGQGLARDMSRASADVRESVQDTSKSAKRQSELIQSVTTAAEYIQALNTKISVVAINTRIEAERAGEHGKPFLGIAEAMGDLLREAEAEGRKITSEVRMLQNLSAENLSSMETTVGAVVTILEFVERLDDALGEISQGPKKCCCRRPP</sequence>
<feature type="region of interest" description="Disordered" evidence="4">
    <location>
        <begin position="209"/>
        <end position="229"/>
    </location>
</feature>
<dbReference type="PROSITE" id="PS50111">
    <property type="entry name" value="CHEMOTAXIS_TRANSDUC_2"/>
    <property type="match status" value="1"/>
</dbReference>
<evidence type="ECO:0000256" key="3">
    <source>
        <dbReference type="PROSITE-ProRule" id="PRU00284"/>
    </source>
</evidence>
<reference evidence="7 8" key="1">
    <citation type="submission" date="2020-02" db="EMBL/GenBank/DDBJ databases">
        <title>Genome sequencing for Kineobactrum sp. M2.</title>
        <authorList>
            <person name="Park S.-J."/>
        </authorList>
    </citation>
    <scope>NUCLEOTIDE SEQUENCE [LARGE SCALE GENOMIC DNA]</scope>
    <source>
        <strain evidence="7 8">M2</strain>
    </source>
</reference>
<keyword evidence="3" id="KW-0807">Transducer</keyword>
<dbReference type="GO" id="GO:0005886">
    <property type="term" value="C:plasma membrane"/>
    <property type="evidence" value="ECO:0007669"/>
    <property type="project" value="TreeGrafter"/>
</dbReference>
<evidence type="ECO:0000313" key="8">
    <source>
        <dbReference type="Proteomes" id="UP000477680"/>
    </source>
</evidence>
<dbReference type="Gene3D" id="1.10.287.950">
    <property type="entry name" value="Methyl-accepting chemotaxis protein"/>
    <property type="match status" value="1"/>
</dbReference>
<dbReference type="AlphaFoldDB" id="A0A6C0U0K3"/>
<proteinExistence type="inferred from homology"/>
<feature type="domain" description="Methyl-accepting transducer" evidence="6">
    <location>
        <begin position="129"/>
        <end position="338"/>
    </location>
</feature>
<keyword evidence="1" id="KW-0145">Chemotaxis</keyword>
<dbReference type="EMBL" id="CP048711">
    <property type="protein sequence ID" value="QIB65642.1"/>
    <property type="molecule type" value="Genomic_DNA"/>
</dbReference>
<dbReference type="GO" id="GO:0007165">
    <property type="term" value="P:signal transduction"/>
    <property type="evidence" value="ECO:0007669"/>
    <property type="project" value="UniProtKB-KW"/>
</dbReference>
<keyword evidence="5" id="KW-0812">Transmembrane</keyword>
<dbReference type="GO" id="GO:0004888">
    <property type="term" value="F:transmembrane signaling receptor activity"/>
    <property type="evidence" value="ECO:0007669"/>
    <property type="project" value="TreeGrafter"/>
</dbReference>
<protein>
    <submittedName>
        <fullName evidence="7">Methyl-accepting chemotaxis protein</fullName>
    </submittedName>
</protein>
<evidence type="ECO:0000256" key="5">
    <source>
        <dbReference type="SAM" id="Phobius"/>
    </source>
</evidence>
<comment type="similarity">
    <text evidence="2">Belongs to the methyl-accepting chemotaxis (MCP) protein family.</text>
</comment>
<feature type="compositionally biased region" description="Low complexity" evidence="4">
    <location>
        <begin position="184"/>
        <end position="195"/>
    </location>
</feature>